<dbReference type="Gene3D" id="3.40.50.620">
    <property type="entry name" value="HUPs"/>
    <property type="match status" value="1"/>
</dbReference>
<dbReference type="PANTHER" id="PTHR43010">
    <property type="entry name" value="UNIVERSAL STRESS PROTEIN SLR1230"/>
    <property type="match status" value="1"/>
</dbReference>
<dbReference type="Proteomes" id="UP001315686">
    <property type="component" value="Unassembled WGS sequence"/>
</dbReference>
<protein>
    <submittedName>
        <fullName evidence="2">Universal stress protein</fullName>
    </submittedName>
</protein>
<dbReference type="AlphaFoldDB" id="A0AAP2GAC8"/>
<dbReference type="PANTHER" id="PTHR43010:SF1">
    <property type="entry name" value="USPA DOMAIN-CONTAINING PROTEIN"/>
    <property type="match status" value="1"/>
</dbReference>
<dbReference type="RefSeq" id="WP_327795573.1">
    <property type="nucleotide sequence ID" value="NZ_JADQAZ010000004.1"/>
</dbReference>
<comment type="caution">
    <text evidence="2">The sequence shown here is derived from an EMBL/GenBank/DDBJ whole genome shotgun (WGS) entry which is preliminary data.</text>
</comment>
<proteinExistence type="predicted"/>
<keyword evidence="3" id="KW-1185">Reference proteome</keyword>
<dbReference type="InterPro" id="IPR014729">
    <property type="entry name" value="Rossmann-like_a/b/a_fold"/>
</dbReference>
<name>A0AAP2GAC8_9RHOB</name>
<evidence type="ECO:0000313" key="3">
    <source>
        <dbReference type="Proteomes" id="UP001315686"/>
    </source>
</evidence>
<feature type="domain" description="UspA" evidence="1">
    <location>
        <begin position="1"/>
        <end position="140"/>
    </location>
</feature>
<dbReference type="InterPro" id="IPR051688">
    <property type="entry name" value="USP_A"/>
</dbReference>
<dbReference type="CDD" id="cd00293">
    <property type="entry name" value="USP-like"/>
    <property type="match status" value="1"/>
</dbReference>
<gene>
    <name evidence="2" type="ORF">IV417_18265</name>
</gene>
<evidence type="ECO:0000313" key="2">
    <source>
        <dbReference type="EMBL" id="MBT0959339.1"/>
    </source>
</evidence>
<dbReference type="InterPro" id="IPR006016">
    <property type="entry name" value="UspA"/>
</dbReference>
<reference evidence="2 3" key="1">
    <citation type="journal article" date="2021" name="Arch. Microbiol.">
        <title>Harenicola maris gen. nov., sp. nov. isolated from the Sea of Japan shallow sediments.</title>
        <authorList>
            <person name="Romanenko L.A."/>
            <person name="Kurilenko V.V."/>
            <person name="Chernysheva N.Y."/>
            <person name="Tekutyeva L.A."/>
            <person name="Velansky P.V."/>
            <person name="Svetashev V.I."/>
            <person name="Isaeva M.P."/>
        </authorList>
    </citation>
    <scope>NUCLEOTIDE SEQUENCE [LARGE SCALE GENOMIC DNA]</scope>
    <source>
        <strain evidence="2 3">KMM 3653</strain>
    </source>
</reference>
<dbReference type="Pfam" id="PF00582">
    <property type="entry name" value="Usp"/>
    <property type="match status" value="1"/>
</dbReference>
<dbReference type="SUPFAM" id="SSF52402">
    <property type="entry name" value="Adenine nucleotide alpha hydrolases-like"/>
    <property type="match status" value="1"/>
</dbReference>
<accession>A0AAP2GAC8</accession>
<evidence type="ECO:0000259" key="1">
    <source>
        <dbReference type="Pfam" id="PF00582"/>
    </source>
</evidence>
<organism evidence="2 3">
    <name type="scientific">Harenicola maris</name>
    <dbReference type="NCBI Taxonomy" id="2841044"/>
    <lineage>
        <taxon>Bacteria</taxon>
        <taxon>Pseudomonadati</taxon>
        <taxon>Pseudomonadota</taxon>
        <taxon>Alphaproteobacteria</taxon>
        <taxon>Rhodobacterales</taxon>
        <taxon>Paracoccaceae</taxon>
        <taxon>Harenicola</taxon>
    </lineage>
</organism>
<sequence>MTRHILCSIDLTHSDEARGLLQEADRLATFYGATLGVVTVLPDYNSSWVGSFFKDGTLKEAANAANDALHAFVKETLPDRPKVQHIVEIGPVYEMVLKAIEQCGADLVVVGAHKPDMADKLLGPNSARIARLSPVSTLVWRG</sequence>
<dbReference type="EMBL" id="JADQAZ010000004">
    <property type="protein sequence ID" value="MBT0959339.1"/>
    <property type="molecule type" value="Genomic_DNA"/>
</dbReference>